<dbReference type="RefSeq" id="WP_138325469.1">
    <property type="nucleotide sequence ID" value="NZ_VCDI01000002.1"/>
</dbReference>
<evidence type="ECO:0000256" key="6">
    <source>
        <dbReference type="ARBA" id="ARBA00022741"/>
    </source>
</evidence>
<evidence type="ECO:0000256" key="11">
    <source>
        <dbReference type="HAMAP-Rule" id="MF_00255"/>
    </source>
</evidence>
<dbReference type="Pfam" id="PF05746">
    <property type="entry name" value="DALR_1"/>
    <property type="match status" value="1"/>
</dbReference>
<dbReference type="EMBL" id="VCDI01000002">
    <property type="protein sequence ID" value="TLU73389.1"/>
    <property type="molecule type" value="Genomic_DNA"/>
</dbReference>
<keyword evidence="14" id="KW-1185">Reference proteome</keyword>
<gene>
    <name evidence="11" type="primary">glyS</name>
    <name evidence="13" type="ORF">FE263_08325</name>
</gene>
<organism evidence="13 14">
    <name type="scientific">Lichenicoccus roseus</name>
    <dbReference type="NCBI Taxonomy" id="2683649"/>
    <lineage>
        <taxon>Bacteria</taxon>
        <taxon>Pseudomonadati</taxon>
        <taxon>Pseudomonadota</taxon>
        <taxon>Alphaproteobacteria</taxon>
        <taxon>Acetobacterales</taxon>
        <taxon>Acetobacteraceae</taxon>
        <taxon>Lichenicoccus</taxon>
    </lineage>
</organism>
<accession>A0A5R9J8S4</accession>
<evidence type="ECO:0000256" key="7">
    <source>
        <dbReference type="ARBA" id="ARBA00022840"/>
    </source>
</evidence>
<dbReference type="GO" id="GO:0006420">
    <property type="term" value="P:arginyl-tRNA aminoacylation"/>
    <property type="evidence" value="ECO:0007669"/>
    <property type="project" value="InterPro"/>
</dbReference>
<keyword evidence="7 11" id="KW-0067">ATP-binding</keyword>
<evidence type="ECO:0000256" key="3">
    <source>
        <dbReference type="ARBA" id="ARBA00011209"/>
    </source>
</evidence>
<comment type="catalytic activity">
    <reaction evidence="10 11">
        <text>tRNA(Gly) + glycine + ATP = glycyl-tRNA(Gly) + AMP + diphosphate</text>
        <dbReference type="Rhea" id="RHEA:16013"/>
        <dbReference type="Rhea" id="RHEA-COMP:9664"/>
        <dbReference type="Rhea" id="RHEA-COMP:9683"/>
        <dbReference type="ChEBI" id="CHEBI:30616"/>
        <dbReference type="ChEBI" id="CHEBI:33019"/>
        <dbReference type="ChEBI" id="CHEBI:57305"/>
        <dbReference type="ChEBI" id="CHEBI:78442"/>
        <dbReference type="ChEBI" id="CHEBI:78522"/>
        <dbReference type="ChEBI" id="CHEBI:456215"/>
        <dbReference type="EC" id="6.1.1.14"/>
    </reaction>
</comment>
<dbReference type="HAMAP" id="MF_00255">
    <property type="entry name" value="Gly_tRNA_synth_beta"/>
    <property type="match status" value="1"/>
</dbReference>
<comment type="subcellular location">
    <subcellularLocation>
        <location evidence="1 11">Cytoplasm</location>
    </subcellularLocation>
</comment>
<keyword evidence="8 11" id="KW-0648">Protein biosynthesis</keyword>
<evidence type="ECO:0000313" key="14">
    <source>
        <dbReference type="Proteomes" id="UP000305654"/>
    </source>
</evidence>
<dbReference type="InterPro" id="IPR015944">
    <property type="entry name" value="Gly-tRNA-synth_bsu"/>
</dbReference>
<dbReference type="InterPro" id="IPR006194">
    <property type="entry name" value="Gly-tRNA-synth_heterodimer"/>
</dbReference>
<keyword evidence="5 11" id="KW-0436">Ligase</keyword>
<dbReference type="Proteomes" id="UP000305654">
    <property type="component" value="Unassembled WGS sequence"/>
</dbReference>
<dbReference type="InterPro" id="IPR008909">
    <property type="entry name" value="DALR_anticod-bd"/>
</dbReference>
<comment type="subunit">
    <text evidence="3 11">Tetramer of two alpha and two beta subunits.</text>
</comment>
<evidence type="ECO:0000256" key="4">
    <source>
        <dbReference type="ARBA" id="ARBA00022490"/>
    </source>
</evidence>
<reference evidence="13 14" key="1">
    <citation type="submission" date="2019-05" db="EMBL/GenBank/DDBJ databases">
        <authorList>
            <person name="Pankratov T."/>
            <person name="Grouzdev D."/>
        </authorList>
    </citation>
    <scope>NUCLEOTIDE SEQUENCE [LARGE SCALE GENOMIC DNA]</scope>
    <source>
        <strain evidence="13 14">KEBCLARHB70R</strain>
    </source>
</reference>
<dbReference type="OrthoDB" id="9775440at2"/>
<evidence type="ECO:0000256" key="5">
    <source>
        <dbReference type="ARBA" id="ARBA00022598"/>
    </source>
</evidence>
<dbReference type="GO" id="GO:0005524">
    <property type="term" value="F:ATP binding"/>
    <property type="evidence" value="ECO:0007669"/>
    <property type="project" value="UniProtKB-UniRule"/>
</dbReference>
<comment type="similarity">
    <text evidence="2 11">Belongs to the class-II aminoacyl-tRNA synthetase family.</text>
</comment>
<feature type="domain" description="DALR anticodon binding" evidence="12">
    <location>
        <begin position="574"/>
        <end position="673"/>
    </location>
</feature>
<dbReference type="GO" id="GO:0004814">
    <property type="term" value="F:arginine-tRNA ligase activity"/>
    <property type="evidence" value="ECO:0007669"/>
    <property type="project" value="InterPro"/>
</dbReference>
<evidence type="ECO:0000313" key="13">
    <source>
        <dbReference type="EMBL" id="TLU73389.1"/>
    </source>
</evidence>
<protein>
    <recommendedName>
        <fullName evidence="11">Glycine--tRNA ligase beta subunit</fullName>
        <ecNumber evidence="11">6.1.1.14</ecNumber>
    </recommendedName>
    <alternativeName>
        <fullName evidence="11">Glycyl-tRNA synthetase beta subunit</fullName>
        <shortName evidence="11">GlyRS</shortName>
    </alternativeName>
</protein>
<dbReference type="GO" id="GO:0005829">
    <property type="term" value="C:cytosol"/>
    <property type="evidence" value="ECO:0007669"/>
    <property type="project" value="TreeGrafter"/>
</dbReference>
<dbReference type="PANTHER" id="PTHR30075">
    <property type="entry name" value="GLYCYL-TRNA SYNTHETASE"/>
    <property type="match status" value="1"/>
</dbReference>
<proteinExistence type="inferred from homology"/>
<evidence type="ECO:0000256" key="10">
    <source>
        <dbReference type="ARBA" id="ARBA00047937"/>
    </source>
</evidence>
<keyword evidence="4 11" id="KW-0963">Cytoplasm</keyword>
<sequence>MPELLVELFSEEIPARAQRDGAETLVRLVSEALASLKLRDARPYWGPRRIALSATMDASVPGSTSSERGPRENAPEQALAGFLRKHGATREDLRKENGFWVLERRHDAVEAQSLILNALPSLLRRFPWPKSMRWGDGSGFTWIRPLRRMLCLLDGVIVPFDVGADVKDDGHGLSAANVTEGHRFLSPIAFEVTGVQDWQDGLRAHHVLVDASERAALIRDGVARLADAAGHVVVTDDGLVEEVSGLVEWPVPLLGRIDDDFMDLPPEVMQVSMRVNQRYFALRRPDGSAAPAFAFVANSIARDGGALTIAGNERVLRARFSDARYFWDLDRATPLASRVAALDAVTFHAALGSQGARTARIERLAGLIAPMVDADPTLAARAARLAKADLTTGMVGEFPELQGVMGSYYARHDGEAPEVAAAIREHYLPRGAGDGTPRAPVSVAVALADRIDSLSALFAAGERPGGSGDPYALRRAALGVIRIVRDNALRLDLFALCRAAAEALPEPLRTAPDLDLLPGFIAERLRVQLRTEGARHDVLAAVNAAGLDGDLVRTLARAQAVSTLIATDDGRNLLAAAKRSANILRIEEKRDGPHDGAPDPALYAQDEERMLATALDASLPQVADAIAAERYEQAMTTLATLRRPLDDFFDKVTVNADDLPTRRNRLRLLAALRGGMARVADFGAIEG</sequence>
<dbReference type="Pfam" id="PF02092">
    <property type="entry name" value="tRNA_synt_2f"/>
    <property type="match status" value="1"/>
</dbReference>
<comment type="caution">
    <text evidence="13">The sequence shown here is derived from an EMBL/GenBank/DDBJ whole genome shotgun (WGS) entry which is preliminary data.</text>
</comment>
<evidence type="ECO:0000256" key="8">
    <source>
        <dbReference type="ARBA" id="ARBA00022917"/>
    </source>
</evidence>
<evidence type="ECO:0000256" key="1">
    <source>
        <dbReference type="ARBA" id="ARBA00004496"/>
    </source>
</evidence>
<dbReference type="PRINTS" id="PR01045">
    <property type="entry name" value="TRNASYNTHGB"/>
</dbReference>
<dbReference type="EC" id="6.1.1.14" evidence="11"/>
<dbReference type="NCBIfam" id="TIGR00211">
    <property type="entry name" value="glyS"/>
    <property type="match status" value="1"/>
</dbReference>
<dbReference type="GO" id="GO:0006426">
    <property type="term" value="P:glycyl-tRNA aminoacylation"/>
    <property type="evidence" value="ECO:0007669"/>
    <property type="project" value="UniProtKB-UniRule"/>
</dbReference>
<dbReference type="PROSITE" id="PS50861">
    <property type="entry name" value="AA_TRNA_LIGASE_II_GLYAB"/>
    <property type="match status" value="1"/>
</dbReference>
<dbReference type="SUPFAM" id="SSF109604">
    <property type="entry name" value="HD-domain/PDEase-like"/>
    <property type="match status" value="1"/>
</dbReference>
<dbReference type="AlphaFoldDB" id="A0A5R9J8S4"/>
<dbReference type="GO" id="GO:0004820">
    <property type="term" value="F:glycine-tRNA ligase activity"/>
    <property type="evidence" value="ECO:0007669"/>
    <property type="project" value="UniProtKB-UniRule"/>
</dbReference>
<dbReference type="PANTHER" id="PTHR30075:SF2">
    <property type="entry name" value="GLYCINE--TRNA LIGASE, CHLOROPLASTIC_MITOCHONDRIAL 2"/>
    <property type="match status" value="1"/>
</dbReference>
<evidence type="ECO:0000256" key="9">
    <source>
        <dbReference type="ARBA" id="ARBA00023146"/>
    </source>
</evidence>
<name>A0A5R9J8S4_9PROT</name>
<keyword evidence="6 11" id="KW-0547">Nucleotide-binding</keyword>
<evidence type="ECO:0000256" key="2">
    <source>
        <dbReference type="ARBA" id="ARBA00008226"/>
    </source>
</evidence>
<evidence type="ECO:0000259" key="12">
    <source>
        <dbReference type="Pfam" id="PF05746"/>
    </source>
</evidence>
<keyword evidence="9 11" id="KW-0030">Aminoacyl-tRNA synthetase</keyword>